<keyword evidence="3" id="KW-1185">Reference proteome</keyword>
<organism evidence="2 3">
    <name type="scientific">Pseudomonas straminea</name>
    <dbReference type="NCBI Taxonomy" id="47882"/>
    <lineage>
        <taxon>Bacteria</taxon>
        <taxon>Pseudomonadati</taxon>
        <taxon>Pseudomonadota</taxon>
        <taxon>Gammaproteobacteria</taxon>
        <taxon>Pseudomonadales</taxon>
        <taxon>Pseudomonadaceae</taxon>
        <taxon>Phytopseudomonas</taxon>
    </lineage>
</organism>
<name>A0A1I1WRK7_PSEOC</name>
<reference evidence="3" key="1">
    <citation type="submission" date="2016-10" db="EMBL/GenBank/DDBJ databases">
        <authorList>
            <person name="Varghese N."/>
            <person name="Submissions S."/>
        </authorList>
    </citation>
    <scope>NUCLEOTIDE SEQUENCE [LARGE SCALE GENOMIC DNA]</scope>
    <source>
        <strain evidence="3">JCM 2783</strain>
    </source>
</reference>
<evidence type="ECO:0000256" key="1">
    <source>
        <dbReference type="SAM" id="MobiDB-lite"/>
    </source>
</evidence>
<feature type="compositionally biased region" description="Low complexity" evidence="1">
    <location>
        <begin position="19"/>
        <end position="41"/>
    </location>
</feature>
<dbReference type="NCBIfam" id="TIGR02511">
    <property type="entry name" value="type_III_tyeA"/>
    <property type="match status" value="1"/>
</dbReference>
<dbReference type="RefSeq" id="WP_093505404.1">
    <property type="nucleotide sequence ID" value="NZ_BSSG01000006.1"/>
</dbReference>
<accession>A0A1I1WRK7</accession>
<gene>
    <name evidence="2" type="ORF">SAMN05216372_106161</name>
</gene>
<dbReference type="InterPro" id="IPR013351">
    <property type="entry name" value="T3SS_TyeA-rel"/>
</dbReference>
<proteinExistence type="predicted"/>
<protein>
    <submittedName>
        <fullName evidence="2">Type III secretion protein W</fullName>
    </submittedName>
</protein>
<dbReference type="AlphaFoldDB" id="A0A1I1WRK7"/>
<evidence type="ECO:0000313" key="2">
    <source>
        <dbReference type="EMBL" id="SFD97682.1"/>
    </source>
</evidence>
<dbReference type="EMBL" id="FOMO01000006">
    <property type="protein sequence ID" value="SFD97682.1"/>
    <property type="molecule type" value="Genomic_DNA"/>
</dbReference>
<dbReference type="Proteomes" id="UP000243950">
    <property type="component" value="Unassembled WGS sequence"/>
</dbReference>
<evidence type="ECO:0000313" key="3">
    <source>
        <dbReference type="Proteomes" id="UP000243950"/>
    </source>
</evidence>
<feature type="region of interest" description="Disordered" evidence="1">
    <location>
        <begin position="1"/>
        <end position="41"/>
    </location>
</feature>
<sequence length="359" mass="40359">MINRAQSTTAPTRLPPTTPGSAGPSGTPGQQGGAQAAGTTAQQVSSFNAELSQVSIRLHKRNLRFKALQLQSQKVLQYKLYKQLLTTLESKADQLRQSARSDGGFRQVFDSSRHDLGQALSLLRIAERRAQQERSFEEARKLQALRLQFAAQHKQQARLLRARVPFASAVADPRRRESARSLSGNGQVNLLELTRMISEREDQDSDGDHGFDAQLSDLLVETNHLVTTARPKQQHEALKNIERTTFLKQFYGSCAHMRNEMLAKNPGFEMKTSAFVKALQKLISDGMQPKETLQLVQEVGGRQLEHQLALVNRLLALLKELKYMNWNDNKSRQKALDNLLLLSTALVNEEQRRLQEAMA</sequence>